<proteinExistence type="predicted"/>
<feature type="transmembrane region" description="Helical" evidence="1">
    <location>
        <begin position="63"/>
        <end position="83"/>
    </location>
</feature>
<keyword evidence="1" id="KW-0812">Transmembrane</keyword>
<accession>A0A814DJM6</accession>
<dbReference type="EMBL" id="CAJNOE010000074">
    <property type="protein sequence ID" value="CAF0864171.1"/>
    <property type="molecule type" value="Genomic_DNA"/>
</dbReference>
<evidence type="ECO:0000313" key="5">
    <source>
        <dbReference type="Proteomes" id="UP000663891"/>
    </source>
</evidence>
<keyword evidence="1" id="KW-1133">Transmembrane helix</keyword>
<dbReference type="EMBL" id="CAJOBB010000792">
    <property type="protein sequence ID" value="CAF3752544.1"/>
    <property type="molecule type" value="Genomic_DNA"/>
</dbReference>
<sequence>MTNIDIHVEGLDELIDRTVTRIIDEIDPTLAKFQNISLQLLSTVETRIKTNISETLYYLETNLFFLLFAIIIFIILLLIMFWLLESVMKNFGFTLATRKFTGLAVSTFIFIWLFIATILSTFPPVQPVDLQTLKHILFGVLCAATVVMVFIWIRWICVHRKCIKIFFANELFNFQATENQIVPLSATRVIGNGIPLNPMPTNREHTEF</sequence>
<gene>
    <name evidence="2" type="ORF">IZO911_LOCUS10295</name>
    <name evidence="4" type="ORF">KXQ929_LOCUS14325</name>
    <name evidence="3" type="ORF">VCS650_LOCUS12221</name>
</gene>
<dbReference type="OrthoDB" id="10052525at2759"/>
<evidence type="ECO:0000313" key="2">
    <source>
        <dbReference type="EMBL" id="CAF0864171.1"/>
    </source>
</evidence>
<protein>
    <submittedName>
        <fullName evidence="3">Uncharacterized protein</fullName>
    </submittedName>
</protein>
<reference evidence="3" key="1">
    <citation type="submission" date="2021-02" db="EMBL/GenBank/DDBJ databases">
        <authorList>
            <person name="Nowell W R."/>
        </authorList>
    </citation>
    <scope>NUCLEOTIDE SEQUENCE</scope>
</reference>
<evidence type="ECO:0000256" key="1">
    <source>
        <dbReference type="SAM" id="Phobius"/>
    </source>
</evidence>
<evidence type="ECO:0000313" key="4">
    <source>
        <dbReference type="EMBL" id="CAF3752544.1"/>
    </source>
</evidence>
<dbReference type="AlphaFoldDB" id="A0A814DJM6"/>
<dbReference type="Proteomes" id="UP000663891">
    <property type="component" value="Unassembled WGS sequence"/>
</dbReference>
<comment type="caution">
    <text evidence="3">The sequence shown here is derived from an EMBL/GenBank/DDBJ whole genome shotgun (WGS) entry which is preliminary data.</text>
</comment>
<organism evidence="3 5">
    <name type="scientific">Adineta steineri</name>
    <dbReference type="NCBI Taxonomy" id="433720"/>
    <lineage>
        <taxon>Eukaryota</taxon>
        <taxon>Metazoa</taxon>
        <taxon>Spiralia</taxon>
        <taxon>Gnathifera</taxon>
        <taxon>Rotifera</taxon>
        <taxon>Eurotatoria</taxon>
        <taxon>Bdelloidea</taxon>
        <taxon>Adinetida</taxon>
        <taxon>Adinetidae</taxon>
        <taxon>Adineta</taxon>
    </lineage>
</organism>
<dbReference type="Proteomes" id="UP000663860">
    <property type="component" value="Unassembled WGS sequence"/>
</dbReference>
<feature type="transmembrane region" description="Helical" evidence="1">
    <location>
        <begin position="103"/>
        <end position="123"/>
    </location>
</feature>
<keyword evidence="1" id="KW-0472">Membrane</keyword>
<feature type="transmembrane region" description="Helical" evidence="1">
    <location>
        <begin position="135"/>
        <end position="157"/>
    </location>
</feature>
<dbReference type="EMBL" id="CAJNON010000093">
    <property type="protein sequence ID" value="CAF0953858.1"/>
    <property type="molecule type" value="Genomic_DNA"/>
</dbReference>
<evidence type="ECO:0000313" key="3">
    <source>
        <dbReference type="EMBL" id="CAF0953858.1"/>
    </source>
</evidence>
<name>A0A814DJM6_9BILA</name>
<dbReference type="Proteomes" id="UP000663868">
    <property type="component" value="Unassembled WGS sequence"/>
</dbReference>